<dbReference type="Proteomes" id="UP000293289">
    <property type="component" value="Unassembled WGS sequence"/>
</dbReference>
<comment type="caution">
    <text evidence="3">The sequence shown here is derived from an EMBL/GenBank/DDBJ whole genome shotgun (WGS) entry which is preliminary data.</text>
</comment>
<dbReference type="InterPro" id="IPR011613">
    <property type="entry name" value="GH15-like"/>
</dbReference>
<keyword evidence="4" id="KW-1185">Reference proteome</keyword>
<evidence type="ECO:0000259" key="1">
    <source>
        <dbReference type="Pfam" id="PF00723"/>
    </source>
</evidence>
<name>A0A4Q7MKB2_9MICO</name>
<organism evidence="3 4">
    <name type="scientific">Agromyces ramosus</name>
    <dbReference type="NCBI Taxonomy" id="33879"/>
    <lineage>
        <taxon>Bacteria</taxon>
        <taxon>Bacillati</taxon>
        <taxon>Actinomycetota</taxon>
        <taxon>Actinomycetes</taxon>
        <taxon>Micrococcales</taxon>
        <taxon>Microbacteriaceae</taxon>
        <taxon>Agromyces</taxon>
    </lineage>
</organism>
<dbReference type="InterPro" id="IPR008928">
    <property type="entry name" value="6-hairpin_glycosidase_sf"/>
</dbReference>
<gene>
    <name evidence="3" type="ORF">EV187_0488</name>
</gene>
<dbReference type="SUPFAM" id="SSF48208">
    <property type="entry name" value="Six-hairpin glycosidases"/>
    <property type="match status" value="1"/>
</dbReference>
<dbReference type="Gene3D" id="1.50.10.10">
    <property type="match status" value="1"/>
</dbReference>
<reference evidence="3 4" key="1">
    <citation type="submission" date="2019-02" db="EMBL/GenBank/DDBJ databases">
        <title>Genomic Encyclopedia of Type Strains, Phase IV (KMG-IV): sequencing the most valuable type-strain genomes for metagenomic binning, comparative biology and taxonomic classification.</title>
        <authorList>
            <person name="Goeker M."/>
        </authorList>
    </citation>
    <scope>NUCLEOTIDE SEQUENCE [LARGE SCALE GENOMIC DNA]</scope>
    <source>
        <strain evidence="3 4">DSM 43045</strain>
    </source>
</reference>
<sequence>MPQAIERYAVVGDCRTAALIGPDGSMDWLCLPRFDSASAFGALLGDAEQGRWQLRPADATAVASRSYATDTFTLVTRWTTADGEVEVTELMPVRDGSDRRGDVIRRIRGVRGRVRMEQELRVRFDYAAALPWMRQVGTPDAPALLAVAGPDALVLRGRRFVAGDRVHSDAFEVAEGETVDLQLSWFPAHLPVPGPLDVDACIADTAAWWRSWLHACVAPGAYDEEVRRSLLVLRLLTHEDTGGIVAAATTSLPEDFGGSRNWDYRYVWLRDAALTLEALLHHGFTHEAQAWRQWLLRAIAGDPVDLQIVYGLAGERRLAEWTVDTLPGYDGSAPVRIGNAASEQYQADIFGEVMVALDVGRHSGVDDDDFSWSLQLALLREAERHLERPDSGIWEMRGPQRHFTHSRAMLWAAFDRGVCAVELDGRTGPVAHWREIRARLAASIERDGYDASLGSYVQFAGTTEVDAALLQLAQVGYVAYDDPRMLGTVARIEETLIRGGLVCRYRTEAQVDGVPGDENAFLACSFWLVEQYAHSGRLDDAEALMDRLLGQRTDLGLLAEQAEPLTGRQAGNTPQALSHLALVRAADAIAHARGTAAPGASASVARDSRW</sequence>
<dbReference type="InterPro" id="IPR045582">
    <property type="entry name" value="Trehalase-like_N"/>
</dbReference>
<dbReference type="Pfam" id="PF19291">
    <property type="entry name" value="TREH_N"/>
    <property type="match status" value="1"/>
</dbReference>
<dbReference type="RefSeq" id="WP_130351433.1">
    <property type="nucleotide sequence ID" value="NZ_SGWY01000001.1"/>
</dbReference>
<evidence type="ECO:0000313" key="3">
    <source>
        <dbReference type="EMBL" id="RZS68063.1"/>
    </source>
</evidence>
<proteinExistence type="predicted"/>
<feature type="domain" description="GH15-like" evidence="1">
    <location>
        <begin position="224"/>
        <end position="586"/>
    </location>
</feature>
<dbReference type="AlphaFoldDB" id="A0A4Q7MKB2"/>
<dbReference type="PANTHER" id="PTHR31616:SF0">
    <property type="entry name" value="GLUCAN 1,4-ALPHA-GLUCOSIDASE"/>
    <property type="match status" value="1"/>
</dbReference>
<protein>
    <submittedName>
        <fullName evidence="3">GH15 family glucan-1,4-alpha-glucosidase</fullName>
    </submittedName>
</protein>
<accession>A0A4Q7MKB2</accession>
<dbReference type="Pfam" id="PF00723">
    <property type="entry name" value="Glyco_hydro_15"/>
    <property type="match status" value="1"/>
</dbReference>
<dbReference type="PANTHER" id="PTHR31616">
    <property type="entry name" value="TREHALASE"/>
    <property type="match status" value="1"/>
</dbReference>
<feature type="domain" description="Trehalase-like N-terminal" evidence="2">
    <location>
        <begin position="3"/>
        <end position="127"/>
    </location>
</feature>
<dbReference type="InterPro" id="IPR012341">
    <property type="entry name" value="6hp_glycosidase-like_sf"/>
</dbReference>
<dbReference type="OrthoDB" id="3902805at2"/>
<dbReference type="GO" id="GO:0005975">
    <property type="term" value="P:carbohydrate metabolic process"/>
    <property type="evidence" value="ECO:0007669"/>
    <property type="project" value="InterPro"/>
</dbReference>
<dbReference type="GO" id="GO:0004553">
    <property type="term" value="F:hydrolase activity, hydrolyzing O-glycosyl compounds"/>
    <property type="evidence" value="ECO:0007669"/>
    <property type="project" value="UniProtKB-ARBA"/>
</dbReference>
<evidence type="ECO:0000259" key="2">
    <source>
        <dbReference type="Pfam" id="PF19291"/>
    </source>
</evidence>
<dbReference type="EMBL" id="SGWY01000001">
    <property type="protein sequence ID" value="RZS68063.1"/>
    <property type="molecule type" value="Genomic_DNA"/>
</dbReference>
<evidence type="ECO:0000313" key="4">
    <source>
        <dbReference type="Proteomes" id="UP000293289"/>
    </source>
</evidence>